<proteinExistence type="predicted"/>
<name>A0A9N9SMV5_DIABA</name>
<dbReference type="Proteomes" id="UP001153709">
    <property type="component" value="Chromosome 10"/>
</dbReference>
<evidence type="ECO:0000259" key="2">
    <source>
        <dbReference type="PROSITE" id="PS51029"/>
    </source>
</evidence>
<reference evidence="3" key="1">
    <citation type="submission" date="2022-01" db="EMBL/GenBank/DDBJ databases">
        <authorList>
            <person name="King R."/>
        </authorList>
    </citation>
    <scope>NUCLEOTIDE SEQUENCE</scope>
</reference>
<evidence type="ECO:0000256" key="1">
    <source>
        <dbReference type="SAM" id="MobiDB-lite"/>
    </source>
</evidence>
<dbReference type="GO" id="GO:0005667">
    <property type="term" value="C:transcription regulator complex"/>
    <property type="evidence" value="ECO:0007669"/>
    <property type="project" value="TreeGrafter"/>
</dbReference>
<accession>A0A9N9SMV5</accession>
<dbReference type="EMBL" id="OU898285">
    <property type="protein sequence ID" value="CAG9828165.1"/>
    <property type="molecule type" value="Genomic_DNA"/>
</dbReference>
<dbReference type="InterPro" id="IPR006578">
    <property type="entry name" value="MADF-dom"/>
</dbReference>
<keyword evidence="4" id="KW-1185">Reference proteome</keyword>
<feature type="region of interest" description="Disordered" evidence="1">
    <location>
        <begin position="214"/>
        <end position="234"/>
    </location>
</feature>
<dbReference type="PANTHER" id="PTHR12243:SF67">
    <property type="entry name" value="COREPRESSOR OF PANGOLIN, ISOFORM A-RELATED"/>
    <property type="match status" value="1"/>
</dbReference>
<evidence type="ECO:0000313" key="4">
    <source>
        <dbReference type="Proteomes" id="UP001153709"/>
    </source>
</evidence>
<protein>
    <recommendedName>
        <fullName evidence="2">MADF domain-containing protein</fullName>
    </recommendedName>
</protein>
<dbReference type="GO" id="GO:0006357">
    <property type="term" value="P:regulation of transcription by RNA polymerase II"/>
    <property type="evidence" value="ECO:0007669"/>
    <property type="project" value="TreeGrafter"/>
</dbReference>
<feature type="region of interest" description="Disordered" evidence="1">
    <location>
        <begin position="149"/>
        <end position="170"/>
    </location>
</feature>
<dbReference type="GO" id="GO:0005634">
    <property type="term" value="C:nucleus"/>
    <property type="evidence" value="ECO:0007669"/>
    <property type="project" value="TreeGrafter"/>
</dbReference>
<dbReference type="PANTHER" id="PTHR12243">
    <property type="entry name" value="MADF DOMAIN TRANSCRIPTION FACTOR"/>
    <property type="match status" value="1"/>
</dbReference>
<dbReference type="Pfam" id="PF10545">
    <property type="entry name" value="MADF_DNA_bdg"/>
    <property type="match status" value="1"/>
</dbReference>
<evidence type="ECO:0000313" key="3">
    <source>
        <dbReference type="EMBL" id="CAG9828165.1"/>
    </source>
</evidence>
<sequence length="234" mass="26873">MKLNSWKKISEELQMSVKDCQRIWMNLRNKYGREKKALPSGSGAPVTPQWEYFDSLSFLNKYIKPRNTHTTTEDVKTMTAPNQHAPPLQSPVFDSSSCSSAWSNSTMVESTLDCPTQDYNMQMSPHSMYEENIIIQMEETEDERVTVNSEKAQVADKEKNKKRKNLNGPEPSLQIIDAAKSITQHLQHLTGQKRQPKTSADTLGEYIASVLKEMTPEQQKHKRRRLLEVLEDDD</sequence>
<dbReference type="InterPro" id="IPR039353">
    <property type="entry name" value="TF_Adf1"/>
</dbReference>
<organism evidence="3 4">
    <name type="scientific">Diabrotica balteata</name>
    <name type="common">Banded cucumber beetle</name>
    <dbReference type="NCBI Taxonomy" id="107213"/>
    <lineage>
        <taxon>Eukaryota</taxon>
        <taxon>Metazoa</taxon>
        <taxon>Ecdysozoa</taxon>
        <taxon>Arthropoda</taxon>
        <taxon>Hexapoda</taxon>
        <taxon>Insecta</taxon>
        <taxon>Pterygota</taxon>
        <taxon>Neoptera</taxon>
        <taxon>Endopterygota</taxon>
        <taxon>Coleoptera</taxon>
        <taxon>Polyphaga</taxon>
        <taxon>Cucujiformia</taxon>
        <taxon>Chrysomeloidea</taxon>
        <taxon>Chrysomelidae</taxon>
        <taxon>Galerucinae</taxon>
        <taxon>Diabroticina</taxon>
        <taxon>Diabroticites</taxon>
        <taxon>Diabrotica</taxon>
    </lineage>
</organism>
<feature type="domain" description="MADF" evidence="2">
    <location>
        <begin position="1"/>
        <end position="64"/>
    </location>
</feature>
<dbReference type="SMART" id="SM00595">
    <property type="entry name" value="MADF"/>
    <property type="match status" value="1"/>
</dbReference>
<gene>
    <name evidence="3" type="ORF">DIABBA_LOCUS2102</name>
</gene>
<dbReference type="AlphaFoldDB" id="A0A9N9SMV5"/>
<dbReference type="PROSITE" id="PS51029">
    <property type="entry name" value="MADF"/>
    <property type="match status" value="1"/>
</dbReference>
<dbReference type="OrthoDB" id="8188516at2759"/>